<gene>
    <name evidence="3" type="ORF">BRAN1462_LOCUS66336</name>
</gene>
<dbReference type="AlphaFoldDB" id="A0A7S2VT32"/>
<proteinExistence type="predicted"/>
<protein>
    <submittedName>
        <fullName evidence="3">Uncharacterized protein</fullName>
    </submittedName>
</protein>
<evidence type="ECO:0000313" key="3">
    <source>
        <dbReference type="EMBL" id="CAD9648514.1"/>
    </source>
</evidence>
<feature type="transmembrane region" description="Helical" evidence="2">
    <location>
        <begin position="60"/>
        <end position="86"/>
    </location>
</feature>
<reference evidence="3" key="1">
    <citation type="submission" date="2021-01" db="EMBL/GenBank/DDBJ databases">
        <authorList>
            <person name="Corre E."/>
            <person name="Pelletier E."/>
            <person name="Niang G."/>
            <person name="Scheremetjew M."/>
            <person name="Finn R."/>
            <person name="Kale V."/>
            <person name="Holt S."/>
            <person name="Cochrane G."/>
            <person name="Meng A."/>
            <person name="Brown T."/>
            <person name="Cohen L."/>
        </authorList>
    </citation>
    <scope>NUCLEOTIDE SEQUENCE</scope>
    <source>
        <strain evidence="3">RCC3387</strain>
    </source>
</reference>
<keyword evidence="2" id="KW-0812">Transmembrane</keyword>
<feature type="region of interest" description="Disordered" evidence="1">
    <location>
        <begin position="163"/>
        <end position="186"/>
    </location>
</feature>
<accession>A0A7S2VT32</accession>
<dbReference type="EMBL" id="HBGW01105001">
    <property type="protein sequence ID" value="CAD9648514.1"/>
    <property type="molecule type" value="Transcribed_RNA"/>
</dbReference>
<feature type="transmembrane region" description="Helical" evidence="2">
    <location>
        <begin position="26"/>
        <end position="48"/>
    </location>
</feature>
<evidence type="ECO:0000256" key="2">
    <source>
        <dbReference type="SAM" id="Phobius"/>
    </source>
</evidence>
<name>A0A7S2VT32_9DINO</name>
<organism evidence="3">
    <name type="scientific">Zooxanthella nutricula</name>
    <dbReference type="NCBI Taxonomy" id="1333877"/>
    <lineage>
        <taxon>Eukaryota</taxon>
        <taxon>Sar</taxon>
        <taxon>Alveolata</taxon>
        <taxon>Dinophyceae</taxon>
        <taxon>Peridiniales</taxon>
        <taxon>Peridiniales incertae sedis</taxon>
        <taxon>Zooxanthella</taxon>
    </lineage>
</organism>
<keyword evidence="2" id="KW-0472">Membrane</keyword>
<keyword evidence="2" id="KW-1133">Transmembrane helix</keyword>
<feature type="transmembrane region" description="Helical" evidence="2">
    <location>
        <begin position="98"/>
        <end position="120"/>
    </location>
</feature>
<sequence length="186" mass="20318">MLALHHSLGFFAGTFAYLNLADWPEVQRLVFVLIAGPLPGIFGAPLQLFGDLTERSAVGLINVAVTIGGFLFLVYARFFVFIPLAFPLDARIAEEYGSLASGLVAVPLVLFGIFSLVSFIDNLWDIIAAVRVQTSARDRLRICRRLGARLVLHWPTPLHFDEGPYEQAPDNKVALSPAPADAAERA</sequence>
<evidence type="ECO:0000256" key="1">
    <source>
        <dbReference type="SAM" id="MobiDB-lite"/>
    </source>
</evidence>